<evidence type="ECO:0000313" key="2">
    <source>
        <dbReference type="Proteomes" id="UP001153331"/>
    </source>
</evidence>
<gene>
    <name evidence="1" type="ORF">OPT61_g7684</name>
</gene>
<evidence type="ECO:0000313" key="1">
    <source>
        <dbReference type="EMBL" id="KAJ8109127.1"/>
    </source>
</evidence>
<sequence length="185" mass="20515">MLMRNQITHLTKSEFLPYFKAAYNAVFTASNIKGGFRGAGLVPFDPERVISALDVKLRTLSPPLPTNNVPWQSQTPSNTLEFGSQSTLVKSRIQRHIDSSPTSIVKAFEKVLKGAAIIAHKLVLAQREISRLQAANEAATRRKSHKRKQVQKEGTLIVEDGQRLAALREFGARSNGKKAKKQVRA</sequence>
<name>A0ACC2I1A8_9PLEO</name>
<comment type="caution">
    <text evidence="1">The sequence shown here is derived from an EMBL/GenBank/DDBJ whole genome shotgun (WGS) entry which is preliminary data.</text>
</comment>
<keyword evidence="2" id="KW-1185">Reference proteome</keyword>
<organism evidence="1 2">
    <name type="scientific">Boeremia exigua</name>
    <dbReference type="NCBI Taxonomy" id="749465"/>
    <lineage>
        <taxon>Eukaryota</taxon>
        <taxon>Fungi</taxon>
        <taxon>Dikarya</taxon>
        <taxon>Ascomycota</taxon>
        <taxon>Pezizomycotina</taxon>
        <taxon>Dothideomycetes</taxon>
        <taxon>Pleosporomycetidae</taxon>
        <taxon>Pleosporales</taxon>
        <taxon>Pleosporineae</taxon>
        <taxon>Didymellaceae</taxon>
        <taxon>Boeremia</taxon>
    </lineage>
</organism>
<reference evidence="1" key="1">
    <citation type="submission" date="2022-11" db="EMBL/GenBank/DDBJ databases">
        <title>Genome Sequence of Boeremia exigua.</title>
        <authorList>
            <person name="Buettner E."/>
        </authorList>
    </citation>
    <scope>NUCLEOTIDE SEQUENCE</scope>
    <source>
        <strain evidence="1">CU02</strain>
    </source>
</reference>
<dbReference type="Proteomes" id="UP001153331">
    <property type="component" value="Unassembled WGS sequence"/>
</dbReference>
<accession>A0ACC2I1A8</accession>
<protein>
    <submittedName>
        <fullName evidence="1">Uncharacterized protein</fullName>
    </submittedName>
</protein>
<dbReference type="EMBL" id="JAPHNI010000653">
    <property type="protein sequence ID" value="KAJ8109127.1"/>
    <property type="molecule type" value="Genomic_DNA"/>
</dbReference>
<proteinExistence type="predicted"/>